<keyword evidence="2" id="KW-0805">Transcription regulation</keyword>
<dbReference type="SUPFAM" id="SSF88946">
    <property type="entry name" value="Sigma2 domain of RNA polymerase sigma factors"/>
    <property type="match status" value="1"/>
</dbReference>
<evidence type="ECO:0000259" key="5">
    <source>
        <dbReference type="Pfam" id="PF04542"/>
    </source>
</evidence>
<gene>
    <name evidence="7" type="ORF">DW712_19255</name>
</gene>
<evidence type="ECO:0000259" key="6">
    <source>
        <dbReference type="Pfam" id="PF08281"/>
    </source>
</evidence>
<dbReference type="InterPro" id="IPR014284">
    <property type="entry name" value="RNA_pol_sigma-70_dom"/>
</dbReference>
<dbReference type="GO" id="GO:0006352">
    <property type="term" value="P:DNA-templated transcription initiation"/>
    <property type="evidence" value="ECO:0007669"/>
    <property type="project" value="InterPro"/>
</dbReference>
<evidence type="ECO:0000313" key="7">
    <source>
        <dbReference type="EMBL" id="RHE89227.1"/>
    </source>
</evidence>
<protein>
    <submittedName>
        <fullName evidence="7">RNA polymerase sigma-70 factor</fullName>
    </submittedName>
</protein>
<dbReference type="SUPFAM" id="SSF88659">
    <property type="entry name" value="Sigma3 and sigma4 domains of RNA polymerase sigma factors"/>
    <property type="match status" value="1"/>
</dbReference>
<dbReference type="PANTHER" id="PTHR43133">
    <property type="entry name" value="RNA POLYMERASE ECF-TYPE SIGMA FACTO"/>
    <property type="match status" value="1"/>
</dbReference>
<dbReference type="Pfam" id="PF08281">
    <property type="entry name" value="Sigma70_r4_2"/>
    <property type="match status" value="1"/>
</dbReference>
<evidence type="ECO:0000313" key="8">
    <source>
        <dbReference type="Proteomes" id="UP000285650"/>
    </source>
</evidence>
<dbReference type="GO" id="GO:0016987">
    <property type="term" value="F:sigma factor activity"/>
    <property type="evidence" value="ECO:0007669"/>
    <property type="project" value="UniProtKB-KW"/>
</dbReference>
<comment type="similarity">
    <text evidence="1">Belongs to the sigma-70 factor family. ECF subfamily.</text>
</comment>
<dbReference type="CDD" id="cd06171">
    <property type="entry name" value="Sigma70_r4"/>
    <property type="match status" value="1"/>
</dbReference>
<dbReference type="InterPro" id="IPR007627">
    <property type="entry name" value="RNA_pol_sigma70_r2"/>
</dbReference>
<dbReference type="PANTHER" id="PTHR43133:SF46">
    <property type="entry name" value="RNA POLYMERASE SIGMA-70 FACTOR ECF SUBFAMILY"/>
    <property type="match status" value="1"/>
</dbReference>
<dbReference type="InterPro" id="IPR036388">
    <property type="entry name" value="WH-like_DNA-bd_sf"/>
</dbReference>
<reference evidence="7 8" key="1">
    <citation type="submission" date="2018-08" db="EMBL/GenBank/DDBJ databases">
        <title>A genome reference for cultivated species of the human gut microbiota.</title>
        <authorList>
            <person name="Zou Y."/>
            <person name="Xue W."/>
            <person name="Luo G."/>
        </authorList>
    </citation>
    <scope>NUCLEOTIDE SEQUENCE [LARGE SCALE GENOMIC DNA]</scope>
    <source>
        <strain evidence="7 8">AM27-17</strain>
    </source>
</reference>
<dbReference type="RefSeq" id="WP_118223332.1">
    <property type="nucleotide sequence ID" value="NZ_JBEJRU010000001.1"/>
</dbReference>
<dbReference type="InterPro" id="IPR039425">
    <property type="entry name" value="RNA_pol_sigma-70-like"/>
</dbReference>
<dbReference type="InterPro" id="IPR014327">
    <property type="entry name" value="RNA_pol_sigma70_bacteroid"/>
</dbReference>
<keyword evidence="3" id="KW-0731">Sigma factor</keyword>
<sequence>MESMLFETLFRNLQPRLFAYCCKYVDDKEMARDLVQECFINFWENQDSVTLSPEAYLFTSVRNRCLSYIRSQKVRSDYHESVRLQIREFEFHPDTPDPVLELYMKEVKDLLNVALNSLPPRSRQIFIMSRFQGLKNTEIANQLNISVRTVESQLYQALKHIKKHLKDYFPLIGLLFNLQ</sequence>
<organism evidence="7 8">
    <name type="scientific">Bacteroides intestinalis</name>
    <dbReference type="NCBI Taxonomy" id="329854"/>
    <lineage>
        <taxon>Bacteria</taxon>
        <taxon>Pseudomonadati</taxon>
        <taxon>Bacteroidota</taxon>
        <taxon>Bacteroidia</taxon>
        <taxon>Bacteroidales</taxon>
        <taxon>Bacteroidaceae</taxon>
        <taxon>Bacteroides</taxon>
    </lineage>
</organism>
<dbReference type="GO" id="GO:0003677">
    <property type="term" value="F:DNA binding"/>
    <property type="evidence" value="ECO:0007669"/>
    <property type="project" value="InterPro"/>
</dbReference>
<feature type="domain" description="RNA polymerase sigma-70 region 2" evidence="5">
    <location>
        <begin position="9"/>
        <end position="73"/>
    </location>
</feature>
<dbReference type="Gene3D" id="1.10.10.10">
    <property type="entry name" value="Winged helix-like DNA-binding domain superfamily/Winged helix DNA-binding domain"/>
    <property type="match status" value="1"/>
</dbReference>
<dbReference type="Gene3D" id="1.10.1740.10">
    <property type="match status" value="1"/>
</dbReference>
<proteinExistence type="inferred from homology"/>
<evidence type="ECO:0000256" key="4">
    <source>
        <dbReference type="ARBA" id="ARBA00023163"/>
    </source>
</evidence>
<evidence type="ECO:0000256" key="1">
    <source>
        <dbReference type="ARBA" id="ARBA00010641"/>
    </source>
</evidence>
<feature type="domain" description="RNA polymerase sigma factor 70 region 4 type 2" evidence="6">
    <location>
        <begin position="111"/>
        <end position="161"/>
    </location>
</feature>
<evidence type="ECO:0000256" key="3">
    <source>
        <dbReference type="ARBA" id="ARBA00023082"/>
    </source>
</evidence>
<dbReference type="Proteomes" id="UP000285650">
    <property type="component" value="Unassembled WGS sequence"/>
</dbReference>
<dbReference type="InterPro" id="IPR013324">
    <property type="entry name" value="RNA_pol_sigma_r3/r4-like"/>
</dbReference>
<dbReference type="NCBIfam" id="TIGR02937">
    <property type="entry name" value="sigma70-ECF"/>
    <property type="match status" value="1"/>
</dbReference>
<dbReference type="AlphaFoldDB" id="A0A414L3M4"/>
<comment type="caution">
    <text evidence="7">The sequence shown here is derived from an EMBL/GenBank/DDBJ whole genome shotgun (WGS) entry which is preliminary data.</text>
</comment>
<evidence type="ECO:0000256" key="2">
    <source>
        <dbReference type="ARBA" id="ARBA00023015"/>
    </source>
</evidence>
<keyword evidence="4" id="KW-0804">Transcription</keyword>
<accession>A0A414L3M4</accession>
<dbReference type="InterPro" id="IPR013249">
    <property type="entry name" value="RNA_pol_sigma70_r4_t2"/>
</dbReference>
<dbReference type="NCBIfam" id="TIGR02985">
    <property type="entry name" value="Sig70_bacteroi1"/>
    <property type="match status" value="1"/>
</dbReference>
<dbReference type="EMBL" id="QSKV01000015">
    <property type="protein sequence ID" value="RHE89227.1"/>
    <property type="molecule type" value="Genomic_DNA"/>
</dbReference>
<dbReference type="Pfam" id="PF04542">
    <property type="entry name" value="Sigma70_r2"/>
    <property type="match status" value="1"/>
</dbReference>
<dbReference type="InterPro" id="IPR013325">
    <property type="entry name" value="RNA_pol_sigma_r2"/>
</dbReference>
<name>A0A414L3M4_9BACE</name>